<feature type="domain" description="RNA polymerase sigma factor 70 region 4 type 2" evidence="8">
    <location>
        <begin position="124"/>
        <end position="175"/>
    </location>
</feature>
<dbReference type="Pfam" id="PF04542">
    <property type="entry name" value="Sigma70_r2"/>
    <property type="match status" value="1"/>
</dbReference>
<organism evidence="9 10">
    <name type="scientific">Cellulophaga tyrosinoxydans</name>
    <dbReference type="NCBI Taxonomy" id="504486"/>
    <lineage>
        <taxon>Bacteria</taxon>
        <taxon>Pseudomonadati</taxon>
        <taxon>Bacteroidota</taxon>
        <taxon>Flavobacteriia</taxon>
        <taxon>Flavobacteriales</taxon>
        <taxon>Flavobacteriaceae</taxon>
        <taxon>Cellulophaga</taxon>
    </lineage>
</organism>
<evidence type="ECO:0000256" key="5">
    <source>
        <dbReference type="ARBA" id="ARBA00023163"/>
    </source>
</evidence>
<dbReference type="AlphaFoldDB" id="A0A1W2BZF2"/>
<keyword evidence="2 6" id="KW-0805">Transcription regulation</keyword>
<dbReference type="SUPFAM" id="SSF88946">
    <property type="entry name" value="Sigma2 domain of RNA polymerase sigma factors"/>
    <property type="match status" value="1"/>
</dbReference>
<dbReference type="Gene3D" id="1.10.10.10">
    <property type="entry name" value="Winged helix-like DNA-binding domain superfamily/Winged helix DNA-binding domain"/>
    <property type="match status" value="1"/>
</dbReference>
<protein>
    <recommendedName>
        <fullName evidence="6">RNA polymerase sigma factor</fullName>
    </recommendedName>
</protein>
<gene>
    <name evidence="9" type="ORF">SAMN05660703_2725</name>
</gene>
<dbReference type="GO" id="GO:0006352">
    <property type="term" value="P:DNA-templated transcription initiation"/>
    <property type="evidence" value="ECO:0007669"/>
    <property type="project" value="InterPro"/>
</dbReference>
<reference evidence="9 10" key="1">
    <citation type="submission" date="2017-04" db="EMBL/GenBank/DDBJ databases">
        <authorList>
            <person name="Afonso C.L."/>
            <person name="Miller P.J."/>
            <person name="Scott M.A."/>
            <person name="Spackman E."/>
            <person name="Goraichik I."/>
            <person name="Dimitrov K.M."/>
            <person name="Suarez D.L."/>
            <person name="Swayne D.E."/>
        </authorList>
    </citation>
    <scope>NUCLEOTIDE SEQUENCE [LARGE SCALE GENOMIC DNA]</scope>
    <source>
        <strain evidence="9 10">DSM 21164</strain>
    </source>
</reference>
<dbReference type="Pfam" id="PF08281">
    <property type="entry name" value="Sigma70_r4_2"/>
    <property type="match status" value="1"/>
</dbReference>
<feature type="domain" description="RNA polymerase sigma-70 region 2" evidence="7">
    <location>
        <begin position="24"/>
        <end position="91"/>
    </location>
</feature>
<proteinExistence type="inferred from homology"/>
<dbReference type="InterPro" id="IPR013324">
    <property type="entry name" value="RNA_pol_sigma_r3/r4-like"/>
</dbReference>
<dbReference type="InterPro" id="IPR014284">
    <property type="entry name" value="RNA_pol_sigma-70_dom"/>
</dbReference>
<dbReference type="InterPro" id="IPR013249">
    <property type="entry name" value="RNA_pol_sigma70_r4_t2"/>
</dbReference>
<dbReference type="GO" id="GO:0003677">
    <property type="term" value="F:DNA binding"/>
    <property type="evidence" value="ECO:0007669"/>
    <property type="project" value="UniProtKB-KW"/>
</dbReference>
<keyword evidence="5 6" id="KW-0804">Transcription</keyword>
<dbReference type="InterPro" id="IPR013325">
    <property type="entry name" value="RNA_pol_sigma_r2"/>
</dbReference>
<dbReference type="InterPro" id="IPR036388">
    <property type="entry name" value="WH-like_DNA-bd_sf"/>
</dbReference>
<keyword evidence="10" id="KW-1185">Reference proteome</keyword>
<keyword evidence="3 6" id="KW-0731">Sigma factor</keyword>
<dbReference type="PROSITE" id="PS01063">
    <property type="entry name" value="SIGMA70_ECF"/>
    <property type="match status" value="1"/>
</dbReference>
<dbReference type="Proteomes" id="UP000192360">
    <property type="component" value="Unassembled WGS sequence"/>
</dbReference>
<dbReference type="GO" id="GO:0016987">
    <property type="term" value="F:sigma factor activity"/>
    <property type="evidence" value="ECO:0007669"/>
    <property type="project" value="UniProtKB-KW"/>
</dbReference>
<dbReference type="OrthoDB" id="1027298at2"/>
<name>A0A1W2BZF2_9FLAO</name>
<dbReference type="InterPro" id="IPR007627">
    <property type="entry name" value="RNA_pol_sigma70_r2"/>
</dbReference>
<evidence type="ECO:0000259" key="8">
    <source>
        <dbReference type="Pfam" id="PF08281"/>
    </source>
</evidence>
<dbReference type="STRING" id="504486.SAMN05660703_2725"/>
<dbReference type="InterPro" id="IPR000838">
    <property type="entry name" value="RNA_pol_sigma70_ECF_CS"/>
</dbReference>
<evidence type="ECO:0000256" key="2">
    <source>
        <dbReference type="ARBA" id="ARBA00023015"/>
    </source>
</evidence>
<dbReference type="InterPro" id="IPR039425">
    <property type="entry name" value="RNA_pol_sigma-70-like"/>
</dbReference>
<evidence type="ECO:0000256" key="6">
    <source>
        <dbReference type="RuleBase" id="RU000716"/>
    </source>
</evidence>
<evidence type="ECO:0000313" key="10">
    <source>
        <dbReference type="Proteomes" id="UP000192360"/>
    </source>
</evidence>
<evidence type="ECO:0000313" key="9">
    <source>
        <dbReference type="EMBL" id="SMC78309.1"/>
    </source>
</evidence>
<evidence type="ECO:0000256" key="1">
    <source>
        <dbReference type="ARBA" id="ARBA00010641"/>
    </source>
</evidence>
<sequence length="194" mass="22702">MSQNQDLFYIKATINGDTHAFSVLIDRYKHMVFTLAIKMLKNRENAEEVAQDTFVKAYSSLSTFKGDAKFSTWLYKIAYYGCLDYLKKDNRRMETSSIDSDHDINASDYITVLEQFERQDRENIIKQSIDELSPEEAFLVTLHYFEELSLQEISEVINVSPNVIKVRLFRTRKRLAEIIETKLSPETIKSYGRK</sequence>
<dbReference type="NCBIfam" id="TIGR02937">
    <property type="entry name" value="sigma70-ECF"/>
    <property type="match status" value="1"/>
</dbReference>
<evidence type="ECO:0000256" key="4">
    <source>
        <dbReference type="ARBA" id="ARBA00023125"/>
    </source>
</evidence>
<dbReference type="CDD" id="cd06171">
    <property type="entry name" value="Sigma70_r4"/>
    <property type="match status" value="1"/>
</dbReference>
<dbReference type="SUPFAM" id="SSF88659">
    <property type="entry name" value="Sigma3 and sigma4 domains of RNA polymerase sigma factors"/>
    <property type="match status" value="1"/>
</dbReference>
<dbReference type="PANTHER" id="PTHR43133">
    <property type="entry name" value="RNA POLYMERASE ECF-TYPE SIGMA FACTO"/>
    <property type="match status" value="1"/>
</dbReference>
<keyword evidence="4 6" id="KW-0238">DNA-binding</keyword>
<comment type="similarity">
    <text evidence="1 6">Belongs to the sigma-70 factor family. ECF subfamily.</text>
</comment>
<evidence type="ECO:0000259" key="7">
    <source>
        <dbReference type="Pfam" id="PF04542"/>
    </source>
</evidence>
<accession>A0A1W2BZF2</accession>
<dbReference type="PANTHER" id="PTHR43133:SF51">
    <property type="entry name" value="RNA POLYMERASE SIGMA FACTOR"/>
    <property type="match status" value="1"/>
</dbReference>
<dbReference type="Gene3D" id="1.10.1740.10">
    <property type="match status" value="1"/>
</dbReference>
<dbReference type="EMBL" id="FWXO01000005">
    <property type="protein sequence ID" value="SMC78309.1"/>
    <property type="molecule type" value="Genomic_DNA"/>
</dbReference>
<dbReference type="RefSeq" id="WP_084062246.1">
    <property type="nucleotide sequence ID" value="NZ_FWXO01000005.1"/>
</dbReference>
<evidence type="ECO:0000256" key="3">
    <source>
        <dbReference type="ARBA" id="ARBA00023082"/>
    </source>
</evidence>